<feature type="transmembrane region" description="Helical" evidence="6">
    <location>
        <begin position="169"/>
        <end position="196"/>
    </location>
</feature>
<comment type="similarity">
    <text evidence="6">Belongs to the ABC-2 integral membrane protein family.</text>
</comment>
<dbReference type="GO" id="GO:0140359">
    <property type="term" value="F:ABC-type transporter activity"/>
    <property type="evidence" value="ECO:0007669"/>
    <property type="project" value="InterPro"/>
</dbReference>
<reference evidence="10" key="1">
    <citation type="submission" date="2016-10" db="EMBL/GenBank/DDBJ databases">
        <authorList>
            <person name="Varghese N."/>
            <person name="Submissions S."/>
        </authorList>
    </citation>
    <scope>NUCLEOTIDE SEQUENCE [LARGE SCALE GENOMIC DNA]</scope>
    <source>
        <strain evidence="10">CGMCC 4.5579</strain>
    </source>
</reference>
<proteinExistence type="inferred from homology"/>
<feature type="region of interest" description="Disordered" evidence="7">
    <location>
        <begin position="1"/>
        <end position="27"/>
    </location>
</feature>
<organism evidence="9 10">
    <name type="scientific">Amycolatopsis arida</name>
    <dbReference type="NCBI Taxonomy" id="587909"/>
    <lineage>
        <taxon>Bacteria</taxon>
        <taxon>Bacillati</taxon>
        <taxon>Actinomycetota</taxon>
        <taxon>Actinomycetes</taxon>
        <taxon>Pseudonocardiales</taxon>
        <taxon>Pseudonocardiaceae</taxon>
        <taxon>Amycolatopsis</taxon>
    </lineage>
</organism>
<dbReference type="EMBL" id="FOWW01000003">
    <property type="protein sequence ID" value="SFP73621.1"/>
    <property type="molecule type" value="Genomic_DNA"/>
</dbReference>
<feature type="domain" description="ABC transmembrane type-2" evidence="8">
    <location>
        <begin position="58"/>
        <end position="283"/>
    </location>
</feature>
<dbReference type="InterPro" id="IPR013525">
    <property type="entry name" value="ABC2_TM"/>
</dbReference>
<dbReference type="PIRSF" id="PIRSF006648">
    <property type="entry name" value="DrrB"/>
    <property type="match status" value="1"/>
</dbReference>
<comment type="subcellular location">
    <subcellularLocation>
        <location evidence="6">Cell membrane</location>
        <topology evidence="6">Multi-pass membrane protein</topology>
    </subcellularLocation>
    <subcellularLocation>
        <location evidence="1">Membrane</location>
        <topology evidence="1">Multi-pass membrane protein</topology>
    </subcellularLocation>
</comment>
<dbReference type="RefSeq" id="WP_092529912.1">
    <property type="nucleotide sequence ID" value="NZ_FOWW01000003.1"/>
</dbReference>
<name>A0A1I5SSK9_9PSEU</name>
<dbReference type="STRING" id="587909.SAMN05421810_103252"/>
<evidence type="ECO:0000256" key="6">
    <source>
        <dbReference type="RuleBase" id="RU361157"/>
    </source>
</evidence>
<keyword evidence="6" id="KW-1003">Cell membrane</keyword>
<feature type="transmembrane region" description="Helical" evidence="6">
    <location>
        <begin position="134"/>
        <end position="163"/>
    </location>
</feature>
<dbReference type="PANTHER" id="PTHR43229">
    <property type="entry name" value="NODULATION PROTEIN J"/>
    <property type="match status" value="1"/>
</dbReference>
<dbReference type="Proteomes" id="UP000198727">
    <property type="component" value="Unassembled WGS sequence"/>
</dbReference>
<evidence type="ECO:0000256" key="4">
    <source>
        <dbReference type="ARBA" id="ARBA00023136"/>
    </source>
</evidence>
<feature type="transmembrane region" description="Helical" evidence="6">
    <location>
        <begin position="90"/>
        <end position="113"/>
    </location>
</feature>
<evidence type="ECO:0000256" key="1">
    <source>
        <dbReference type="ARBA" id="ARBA00004141"/>
    </source>
</evidence>
<evidence type="ECO:0000313" key="10">
    <source>
        <dbReference type="Proteomes" id="UP000198727"/>
    </source>
</evidence>
<dbReference type="PROSITE" id="PS51012">
    <property type="entry name" value="ABC_TM2"/>
    <property type="match status" value="1"/>
</dbReference>
<keyword evidence="3 6" id="KW-1133">Transmembrane helix</keyword>
<dbReference type="PANTHER" id="PTHR43229:SF2">
    <property type="entry name" value="NODULATION PROTEIN J"/>
    <property type="match status" value="1"/>
</dbReference>
<feature type="transmembrane region" description="Helical" evidence="6">
    <location>
        <begin position="262"/>
        <end position="280"/>
    </location>
</feature>
<evidence type="ECO:0000256" key="7">
    <source>
        <dbReference type="SAM" id="MobiDB-lite"/>
    </source>
</evidence>
<evidence type="ECO:0000256" key="5">
    <source>
        <dbReference type="ARBA" id="ARBA00023251"/>
    </source>
</evidence>
<feature type="transmembrane region" description="Helical" evidence="6">
    <location>
        <begin position="203"/>
        <end position="221"/>
    </location>
</feature>
<evidence type="ECO:0000259" key="8">
    <source>
        <dbReference type="PROSITE" id="PS51012"/>
    </source>
</evidence>
<dbReference type="InterPro" id="IPR051784">
    <property type="entry name" value="Nod_factor_ABC_transporter"/>
</dbReference>
<keyword evidence="4 6" id="KW-0472">Membrane</keyword>
<evidence type="ECO:0000256" key="2">
    <source>
        <dbReference type="ARBA" id="ARBA00022692"/>
    </source>
</evidence>
<sequence>MTTRESHVRDGESHVRDGESHGRDGEFHVRRRPEPYWLLSDALAMTGRTFRHLARSPEQLMLTLFLPVALLLMFRYLFGGAIDTGDVSYVNYVVAGIIAVSVTFNSTITSVAVREDLQEGIVERFRSMPVHAGAVLVGHVAAGLARNLVSVAVMVGVGLAVGFRPVADLGGWLAALGLLALFALAVAWIAAILGLLAKTVEGASGMSMPLVFVPYVSSAFVPPSTMPDVLRVFAENQPVTLVVDTVRALLVGLPADRAGVAVLWWLAILLVVVPLGGVLFRRAAVGQR</sequence>
<keyword evidence="5" id="KW-0046">Antibiotic resistance</keyword>
<dbReference type="AlphaFoldDB" id="A0A1I5SSK9"/>
<dbReference type="GO" id="GO:0043190">
    <property type="term" value="C:ATP-binding cassette (ABC) transporter complex"/>
    <property type="evidence" value="ECO:0007669"/>
    <property type="project" value="InterPro"/>
</dbReference>
<dbReference type="InterPro" id="IPR000412">
    <property type="entry name" value="ABC_2_transport"/>
</dbReference>
<dbReference type="Pfam" id="PF01061">
    <property type="entry name" value="ABC2_membrane"/>
    <property type="match status" value="1"/>
</dbReference>
<feature type="transmembrane region" description="Helical" evidence="6">
    <location>
        <begin position="60"/>
        <end position="78"/>
    </location>
</feature>
<keyword evidence="10" id="KW-1185">Reference proteome</keyword>
<dbReference type="GO" id="GO:0046677">
    <property type="term" value="P:response to antibiotic"/>
    <property type="evidence" value="ECO:0007669"/>
    <property type="project" value="UniProtKB-KW"/>
</dbReference>
<dbReference type="InterPro" id="IPR047817">
    <property type="entry name" value="ABC2_TM_bact-type"/>
</dbReference>
<gene>
    <name evidence="9" type="ORF">SAMN05421810_103252</name>
</gene>
<keyword evidence="6" id="KW-0813">Transport</keyword>
<evidence type="ECO:0000313" key="9">
    <source>
        <dbReference type="EMBL" id="SFP73621.1"/>
    </source>
</evidence>
<keyword evidence="2 6" id="KW-0812">Transmembrane</keyword>
<evidence type="ECO:0000256" key="3">
    <source>
        <dbReference type="ARBA" id="ARBA00022989"/>
    </source>
</evidence>
<accession>A0A1I5SSK9</accession>
<dbReference type="OrthoDB" id="670210at2"/>
<protein>
    <recommendedName>
        <fullName evidence="6">Transport permease protein</fullName>
    </recommendedName>
</protein>